<dbReference type="InterPro" id="IPR000835">
    <property type="entry name" value="HTH_MarR-typ"/>
</dbReference>
<dbReference type="InterPro" id="IPR036390">
    <property type="entry name" value="WH_DNA-bd_sf"/>
</dbReference>
<dbReference type="RefSeq" id="WP_307274019.1">
    <property type="nucleotide sequence ID" value="NZ_JAUSVX010000005.1"/>
</dbReference>
<evidence type="ECO:0000259" key="4">
    <source>
        <dbReference type="PROSITE" id="PS50995"/>
    </source>
</evidence>
<name>A0ABU0J7N6_9HYPH</name>
<keyword evidence="3" id="KW-0804">Transcription</keyword>
<dbReference type="PROSITE" id="PS01117">
    <property type="entry name" value="HTH_MARR_1"/>
    <property type="match status" value="1"/>
</dbReference>
<dbReference type="SUPFAM" id="SSF46785">
    <property type="entry name" value="Winged helix' DNA-binding domain"/>
    <property type="match status" value="1"/>
</dbReference>
<dbReference type="GO" id="GO:0003677">
    <property type="term" value="F:DNA binding"/>
    <property type="evidence" value="ECO:0007669"/>
    <property type="project" value="UniProtKB-KW"/>
</dbReference>
<evidence type="ECO:0000313" key="6">
    <source>
        <dbReference type="Proteomes" id="UP001242480"/>
    </source>
</evidence>
<keyword evidence="2 5" id="KW-0238">DNA-binding</keyword>
<proteinExistence type="predicted"/>
<dbReference type="Pfam" id="PF12802">
    <property type="entry name" value="MarR_2"/>
    <property type="match status" value="1"/>
</dbReference>
<evidence type="ECO:0000256" key="3">
    <source>
        <dbReference type="ARBA" id="ARBA00023163"/>
    </source>
</evidence>
<dbReference type="SMART" id="SM00347">
    <property type="entry name" value="HTH_MARR"/>
    <property type="match status" value="1"/>
</dbReference>
<evidence type="ECO:0000313" key="5">
    <source>
        <dbReference type="EMBL" id="MDQ0470283.1"/>
    </source>
</evidence>
<dbReference type="EMBL" id="JAUSVX010000005">
    <property type="protein sequence ID" value="MDQ0470283.1"/>
    <property type="molecule type" value="Genomic_DNA"/>
</dbReference>
<gene>
    <name evidence="5" type="ORF">QO011_003299</name>
</gene>
<feature type="domain" description="HTH marR-type" evidence="4">
    <location>
        <begin position="13"/>
        <end position="145"/>
    </location>
</feature>
<dbReference type="Proteomes" id="UP001242480">
    <property type="component" value="Unassembled WGS sequence"/>
</dbReference>
<accession>A0ABU0J7N6</accession>
<reference evidence="5 6" key="1">
    <citation type="submission" date="2023-07" db="EMBL/GenBank/DDBJ databases">
        <title>Genomic Encyclopedia of Type Strains, Phase IV (KMG-IV): sequencing the most valuable type-strain genomes for metagenomic binning, comparative biology and taxonomic classification.</title>
        <authorList>
            <person name="Goeker M."/>
        </authorList>
    </citation>
    <scope>NUCLEOTIDE SEQUENCE [LARGE SCALE GENOMIC DNA]</scope>
    <source>
        <strain evidence="5 6">DSM 19619</strain>
    </source>
</reference>
<dbReference type="InterPro" id="IPR036388">
    <property type="entry name" value="WH-like_DNA-bd_sf"/>
</dbReference>
<evidence type="ECO:0000256" key="2">
    <source>
        <dbReference type="ARBA" id="ARBA00023125"/>
    </source>
</evidence>
<organism evidence="5 6">
    <name type="scientific">Labrys wisconsinensis</name>
    <dbReference type="NCBI Taxonomy" id="425677"/>
    <lineage>
        <taxon>Bacteria</taxon>
        <taxon>Pseudomonadati</taxon>
        <taxon>Pseudomonadota</taxon>
        <taxon>Alphaproteobacteria</taxon>
        <taxon>Hyphomicrobiales</taxon>
        <taxon>Xanthobacteraceae</taxon>
        <taxon>Labrys</taxon>
    </lineage>
</organism>
<keyword evidence="6" id="KW-1185">Reference proteome</keyword>
<dbReference type="PANTHER" id="PTHR33164:SF104">
    <property type="entry name" value="TRANSCRIPTIONAL REGULATORY PROTEIN"/>
    <property type="match status" value="1"/>
</dbReference>
<dbReference type="PROSITE" id="PS50995">
    <property type="entry name" value="HTH_MARR_2"/>
    <property type="match status" value="1"/>
</dbReference>
<sequence>MSQGPAGDADGPAAVDYRALARFRHELRKFAAFSEAAADAAGLTPQQHQALLAIKGLSEDGGLTVGELAGILFIRHHTAVELVDRMAGLGLVRRAPDPADRRRVRVELTTLGGERLSTLSAVHVAEIRAIVPTLMAILKSFAGTP</sequence>
<dbReference type="InterPro" id="IPR023187">
    <property type="entry name" value="Tscrpt_reg_MarR-type_CS"/>
</dbReference>
<dbReference type="InterPro" id="IPR039422">
    <property type="entry name" value="MarR/SlyA-like"/>
</dbReference>
<evidence type="ECO:0000256" key="1">
    <source>
        <dbReference type="ARBA" id="ARBA00023015"/>
    </source>
</evidence>
<comment type="caution">
    <text evidence="5">The sequence shown here is derived from an EMBL/GenBank/DDBJ whole genome shotgun (WGS) entry which is preliminary data.</text>
</comment>
<dbReference type="Gene3D" id="1.10.10.10">
    <property type="entry name" value="Winged helix-like DNA-binding domain superfamily/Winged helix DNA-binding domain"/>
    <property type="match status" value="1"/>
</dbReference>
<protein>
    <submittedName>
        <fullName evidence="5">DNA-binding MarR family transcriptional regulator</fullName>
    </submittedName>
</protein>
<keyword evidence="1" id="KW-0805">Transcription regulation</keyword>
<dbReference type="PANTHER" id="PTHR33164">
    <property type="entry name" value="TRANSCRIPTIONAL REGULATOR, MARR FAMILY"/>
    <property type="match status" value="1"/>
</dbReference>